<dbReference type="NCBIfam" id="TIGR04282">
    <property type="entry name" value="glyco_like_cofC"/>
    <property type="match status" value="1"/>
</dbReference>
<name>A0A1H1M7T6_9FLAO</name>
<dbReference type="PANTHER" id="PTHR36529">
    <property type="entry name" value="SLL1095 PROTEIN"/>
    <property type="match status" value="1"/>
</dbReference>
<dbReference type="Pfam" id="PF09837">
    <property type="entry name" value="DUF2064"/>
    <property type="match status" value="1"/>
</dbReference>
<dbReference type="InterPro" id="IPR018641">
    <property type="entry name" value="Trfase_1_rSAM/seldom-assoc"/>
</dbReference>
<dbReference type="AlphaFoldDB" id="A0A1H1M7T6"/>
<dbReference type="RefSeq" id="WP_089661682.1">
    <property type="nucleotide sequence ID" value="NZ_LT629745.1"/>
</dbReference>
<evidence type="ECO:0000313" key="2">
    <source>
        <dbReference type="Proteomes" id="UP000198858"/>
    </source>
</evidence>
<protein>
    <recommendedName>
        <fullName evidence="3">Glycosyltransferase</fullName>
    </recommendedName>
</protein>
<keyword evidence="2" id="KW-1185">Reference proteome</keyword>
<sequence length="205" mass="23613">MNKEYKDRLLLIFTKNPVAGRVKTRLAKDLGDDRALRIYKFLLDHSVEFTSGVNAEKIVYYSDSIGEKDIWSTDIYQKKKQLGEDLGQRMFNAFQDGFREGYQNIIIIGSDMYDIETLDIELAFSELEKHDYVIGPALDGGYYLFGMKSLNSNVFVNKDWGTSSVRKDTLNDLKGEDVKLLETKNDVDLLDDIKDHPAFQKFIKI</sequence>
<dbReference type="Proteomes" id="UP000198858">
    <property type="component" value="Chromosome I"/>
</dbReference>
<dbReference type="EMBL" id="LT629745">
    <property type="protein sequence ID" value="SDR82861.1"/>
    <property type="molecule type" value="Genomic_DNA"/>
</dbReference>
<accession>A0A1H1M7T6</accession>
<evidence type="ECO:0008006" key="3">
    <source>
        <dbReference type="Google" id="ProtNLM"/>
    </source>
</evidence>
<dbReference type="InterPro" id="IPR029044">
    <property type="entry name" value="Nucleotide-diphossugar_trans"/>
</dbReference>
<organism evidence="1 2">
    <name type="scientific">Christiangramia echinicola</name>
    <dbReference type="NCBI Taxonomy" id="279359"/>
    <lineage>
        <taxon>Bacteria</taxon>
        <taxon>Pseudomonadati</taxon>
        <taxon>Bacteroidota</taxon>
        <taxon>Flavobacteriia</taxon>
        <taxon>Flavobacteriales</taxon>
        <taxon>Flavobacteriaceae</taxon>
        <taxon>Christiangramia</taxon>
    </lineage>
</organism>
<reference evidence="1 2" key="1">
    <citation type="submission" date="2016-10" db="EMBL/GenBank/DDBJ databases">
        <authorList>
            <person name="Varghese N."/>
            <person name="Submissions S."/>
        </authorList>
    </citation>
    <scope>NUCLEOTIDE SEQUENCE [LARGE SCALE GENOMIC DNA]</scope>
    <source>
        <strain evidence="1 2">Mar_2010_102</strain>
    </source>
</reference>
<gene>
    <name evidence="1" type="ORF">SAMN04488552_1192</name>
</gene>
<evidence type="ECO:0000313" key="1">
    <source>
        <dbReference type="EMBL" id="SDR82861.1"/>
    </source>
</evidence>
<dbReference type="STRING" id="1250231.SAMN04488552_1192"/>
<dbReference type="Gene3D" id="3.90.550.10">
    <property type="entry name" value="Spore Coat Polysaccharide Biosynthesis Protein SpsA, Chain A"/>
    <property type="match status" value="1"/>
</dbReference>
<dbReference type="PANTHER" id="PTHR36529:SF1">
    <property type="entry name" value="GLYCOSYLTRANSFERASE"/>
    <property type="match status" value="1"/>
</dbReference>
<proteinExistence type="predicted"/>
<dbReference type="SUPFAM" id="SSF53448">
    <property type="entry name" value="Nucleotide-diphospho-sugar transferases"/>
    <property type="match status" value="1"/>
</dbReference>